<accession>B1V5F3</accession>
<organism evidence="1 2">
    <name type="scientific">Clostridium perfringens D str. JGS1721</name>
    <dbReference type="NCBI Taxonomy" id="488537"/>
    <lineage>
        <taxon>Bacteria</taxon>
        <taxon>Bacillati</taxon>
        <taxon>Bacillota</taxon>
        <taxon>Clostridia</taxon>
        <taxon>Eubacteriales</taxon>
        <taxon>Clostridiaceae</taxon>
        <taxon>Clostridium</taxon>
    </lineage>
</organism>
<gene>
    <name evidence="1" type="ORF">CJD_1106</name>
</gene>
<protein>
    <submittedName>
        <fullName evidence="1">Uncharacterized protein</fullName>
    </submittedName>
</protein>
<dbReference type="AlphaFoldDB" id="B1V5F3"/>
<dbReference type="EMBL" id="ABOO01000033">
    <property type="protein sequence ID" value="EDT70943.1"/>
    <property type="molecule type" value="Genomic_DNA"/>
</dbReference>
<sequence length="37" mass="4661">MYQNFYIKLIISLIFRLFLYNEVGLVKELDYTLEFYF</sequence>
<dbReference type="Proteomes" id="UP000003188">
    <property type="component" value="Unassembled WGS sequence"/>
</dbReference>
<evidence type="ECO:0000313" key="1">
    <source>
        <dbReference type="EMBL" id="EDT70943.1"/>
    </source>
</evidence>
<proteinExistence type="predicted"/>
<reference evidence="1 2" key="1">
    <citation type="submission" date="2008-03" db="EMBL/GenBank/DDBJ databases">
        <authorList>
            <person name="Paulsen I."/>
            <person name="Sebastian Y."/>
        </authorList>
    </citation>
    <scope>NUCLEOTIDE SEQUENCE [LARGE SCALE GENOMIC DNA]</scope>
    <source>
        <strain evidence="2">D str. JGS1721</strain>
    </source>
</reference>
<comment type="caution">
    <text evidence="1">The sequence shown here is derived from an EMBL/GenBank/DDBJ whole genome shotgun (WGS) entry which is preliminary data.</text>
</comment>
<name>B1V5F3_CLOPF</name>
<evidence type="ECO:0000313" key="2">
    <source>
        <dbReference type="Proteomes" id="UP000003188"/>
    </source>
</evidence>